<accession>A0A382M7Q3</accession>
<dbReference type="SMART" id="SM00564">
    <property type="entry name" value="PQQ"/>
    <property type="match status" value="2"/>
</dbReference>
<dbReference type="InterPro" id="IPR011047">
    <property type="entry name" value="Quinoprotein_ADH-like_sf"/>
</dbReference>
<reference evidence="2" key="1">
    <citation type="submission" date="2018-05" db="EMBL/GenBank/DDBJ databases">
        <authorList>
            <person name="Lanie J.A."/>
            <person name="Ng W.-L."/>
            <person name="Kazmierczak K.M."/>
            <person name="Andrzejewski T.M."/>
            <person name="Davidsen T.M."/>
            <person name="Wayne K.J."/>
            <person name="Tettelin H."/>
            <person name="Glass J.I."/>
            <person name="Rusch D."/>
            <person name="Podicherti R."/>
            <person name="Tsui H.-C.T."/>
            <person name="Winkler M.E."/>
        </authorList>
    </citation>
    <scope>NUCLEOTIDE SEQUENCE</scope>
</reference>
<dbReference type="SUPFAM" id="SSF50998">
    <property type="entry name" value="Quinoprotein alcohol dehydrogenase-like"/>
    <property type="match status" value="1"/>
</dbReference>
<dbReference type="PANTHER" id="PTHR34512">
    <property type="entry name" value="CELL SURFACE PROTEIN"/>
    <property type="match status" value="1"/>
</dbReference>
<proteinExistence type="predicted"/>
<protein>
    <recommendedName>
        <fullName evidence="1">Pyrrolo-quinoline quinone repeat domain-containing protein</fullName>
    </recommendedName>
</protein>
<dbReference type="Pfam" id="PF13360">
    <property type="entry name" value="PQQ_2"/>
    <property type="match status" value="1"/>
</dbReference>
<dbReference type="AlphaFoldDB" id="A0A382M7Q3"/>
<feature type="domain" description="Pyrrolo-quinoline quinone repeat" evidence="1">
    <location>
        <begin position="3"/>
        <end position="182"/>
    </location>
</feature>
<dbReference type="InterPro" id="IPR002372">
    <property type="entry name" value="PQQ_rpt_dom"/>
</dbReference>
<dbReference type="EMBL" id="UINC01091680">
    <property type="protein sequence ID" value="SVC44638.1"/>
    <property type="molecule type" value="Genomic_DNA"/>
</dbReference>
<dbReference type="InterPro" id="IPR018391">
    <property type="entry name" value="PQQ_b-propeller_rpt"/>
</dbReference>
<evidence type="ECO:0000313" key="2">
    <source>
        <dbReference type="EMBL" id="SVC44638.1"/>
    </source>
</evidence>
<evidence type="ECO:0000259" key="1">
    <source>
        <dbReference type="Pfam" id="PF13360"/>
    </source>
</evidence>
<dbReference type="InterPro" id="IPR015943">
    <property type="entry name" value="WD40/YVTN_repeat-like_dom_sf"/>
</dbReference>
<gene>
    <name evidence="2" type="ORF">METZ01_LOCUS297492</name>
</gene>
<name>A0A382M7Q3_9ZZZZ</name>
<feature type="non-terminal residue" evidence="2">
    <location>
        <position position="1"/>
    </location>
</feature>
<sequence>LEGKLLWKKKLGSKTHGFGTANSPVLYENVVIVNAGVESGRVVGLDKKTGKLLWEAGGIKSSWNTPTLVTAASGRVEAVVNTKGKLRAYDPKTGTELWTCSAINDYICPSVISHAGTVYAIGGRSATAVAVRAGGKGEVEPLWKTNAGSNVSSPVYYKGNLYWVSDKGIAHCLDAKSGKIVYQERLKNTGRVYASVLLAEDRLYAVSREKGTWVLAAQPEFKQLAHNVFESDDSVFNGSPAILGAAIYLRSDEKLYCIGKGDKKSRL</sequence>
<dbReference type="PANTHER" id="PTHR34512:SF30">
    <property type="entry name" value="OUTER MEMBRANE PROTEIN ASSEMBLY FACTOR BAMB"/>
    <property type="match status" value="1"/>
</dbReference>
<dbReference type="Gene3D" id="2.130.10.10">
    <property type="entry name" value="YVTN repeat-like/Quinoprotein amine dehydrogenase"/>
    <property type="match status" value="1"/>
</dbReference>
<organism evidence="2">
    <name type="scientific">marine metagenome</name>
    <dbReference type="NCBI Taxonomy" id="408172"/>
    <lineage>
        <taxon>unclassified sequences</taxon>
        <taxon>metagenomes</taxon>
        <taxon>ecological metagenomes</taxon>
    </lineage>
</organism>